<dbReference type="FunFam" id="3.80.10.10:FF:000383">
    <property type="entry name" value="Leucine-rich repeat receptor protein kinase EMS1"/>
    <property type="match status" value="1"/>
</dbReference>
<dbReference type="Gene3D" id="3.80.10.10">
    <property type="entry name" value="Ribonuclease Inhibitor"/>
    <property type="match status" value="2"/>
</dbReference>
<dbReference type="Pfam" id="PF00560">
    <property type="entry name" value="LRR_1"/>
    <property type="match status" value="2"/>
</dbReference>
<gene>
    <name evidence="5" type="ORF">LUZ62_048616</name>
</gene>
<dbReference type="Pfam" id="PF13855">
    <property type="entry name" value="LRR_8"/>
    <property type="match status" value="1"/>
</dbReference>
<dbReference type="InterPro" id="IPR001611">
    <property type="entry name" value="Leu-rich_rpt"/>
</dbReference>
<evidence type="ECO:0000256" key="4">
    <source>
        <dbReference type="SAM" id="Phobius"/>
    </source>
</evidence>
<evidence type="ECO:0000256" key="3">
    <source>
        <dbReference type="SAM" id="MobiDB-lite"/>
    </source>
</evidence>
<dbReference type="AlphaFoldDB" id="A0AAV8G0P8"/>
<evidence type="ECO:0000256" key="2">
    <source>
        <dbReference type="ARBA" id="ARBA00022737"/>
    </source>
</evidence>
<name>A0AAV8G0P8_9POAL</name>
<sequence>MIKSPLPPSFQTAETPMNGGKPQIIKITLHLTTHTIQRLRQIPTSITRPTTLSPLSSLLSPLSSLSPAKATKPRKAHHHFSPSILVSTTTHSHRIQTLSLFLTQSLSLMSSSKKTSFPLLTVSLLLLLPFSHPLSLTRPGSSLDPRQLTALESLGFPSTSDACAVPSPRDNATSCDAAAPFRHLISLRLANCSTDLDLPYTVLQSLSTLKSISFLNCPIPPPRRLPPQLASSLHSFSCISSLRRVPGALLSPLRNLTELYLTGVPVMASAPIMIISNMVDLTSITISNANMSGPIPHHWHCLDLVHLDFSFNRLKGVIPGTISMLGSLQTLNLSSNFLTGYIPDSIGDMVSLKNVSLSNNSFFGSIPSSLSDLIDLVQLDLSSNQFNGSIPTFFSGLKKLRVLNLENNNFQGVIPFNSSFISKLEVFKVGGNSNLCYNHTMLSSKLKLGIAPCNRYGLPMSPPGDHLRSDGSDDMDDYGESDSGHDGNGDHHGPSKVVLGVAIGLSCLVFLVIFLVCLSKVCG</sequence>
<protein>
    <submittedName>
        <fullName evidence="5">Leucine rich repeat family protein</fullName>
    </submittedName>
</protein>
<feature type="region of interest" description="Disordered" evidence="3">
    <location>
        <begin position="461"/>
        <end position="490"/>
    </location>
</feature>
<dbReference type="SUPFAM" id="SSF52058">
    <property type="entry name" value="L domain-like"/>
    <property type="match status" value="1"/>
</dbReference>
<dbReference type="Proteomes" id="UP001140206">
    <property type="component" value="Chromosome 2"/>
</dbReference>
<dbReference type="InterPro" id="IPR032675">
    <property type="entry name" value="LRR_dom_sf"/>
</dbReference>
<comment type="caution">
    <text evidence="5">The sequence shown here is derived from an EMBL/GenBank/DDBJ whole genome shotgun (WGS) entry which is preliminary data.</text>
</comment>
<keyword evidence="1" id="KW-0433">Leucine-rich repeat</keyword>
<dbReference type="PANTHER" id="PTHR48064">
    <property type="entry name" value="OS01G0750400 PROTEIN"/>
    <property type="match status" value="1"/>
</dbReference>
<proteinExistence type="predicted"/>
<keyword evidence="4" id="KW-1133">Transmembrane helix</keyword>
<evidence type="ECO:0000313" key="6">
    <source>
        <dbReference type="Proteomes" id="UP001140206"/>
    </source>
</evidence>
<keyword evidence="4" id="KW-0472">Membrane</keyword>
<keyword evidence="6" id="KW-1185">Reference proteome</keyword>
<reference evidence="5" key="1">
    <citation type="submission" date="2022-08" db="EMBL/GenBank/DDBJ databases">
        <authorList>
            <person name="Marques A."/>
        </authorList>
    </citation>
    <scope>NUCLEOTIDE SEQUENCE</scope>
    <source>
        <strain evidence="5">RhyPub2mFocal</strain>
        <tissue evidence="5">Leaves</tissue>
    </source>
</reference>
<dbReference type="PANTHER" id="PTHR48064:SF1">
    <property type="entry name" value="RECEPTOR-LIKE PROTEIN 51-RELATED"/>
    <property type="match status" value="1"/>
</dbReference>
<dbReference type="EMBL" id="JAMFTS010000002">
    <property type="protein sequence ID" value="KAJ4797370.1"/>
    <property type="molecule type" value="Genomic_DNA"/>
</dbReference>
<accession>A0AAV8G0P8</accession>
<keyword evidence="2" id="KW-0677">Repeat</keyword>
<keyword evidence="4" id="KW-0812">Transmembrane</keyword>
<evidence type="ECO:0000256" key="1">
    <source>
        <dbReference type="ARBA" id="ARBA00022614"/>
    </source>
</evidence>
<evidence type="ECO:0000313" key="5">
    <source>
        <dbReference type="EMBL" id="KAJ4797370.1"/>
    </source>
</evidence>
<organism evidence="5 6">
    <name type="scientific">Rhynchospora pubera</name>
    <dbReference type="NCBI Taxonomy" id="906938"/>
    <lineage>
        <taxon>Eukaryota</taxon>
        <taxon>Viridiplantae</taxon>
        <taxon>Streptophyta</taxon>
        <taxon>Embryophyta</taxon>
        <taxon>Tracheophyta</taxon>
        <taxon>Spermatophyta</taxon>
        <taxon>Magnoliopsida</taxon>
        <taxon>Liliopsida</taxon>
        <taxon>Poales</taxon>
        <taxon>Cyperaceae</taxon>
        <taxon>Cyperoideae</taxon>
        <taxon>Rhynchosporeae</taxon>
        <taxon>Rhynchospora</taxon>
    </lineage>
</organism>
<dbReference type="InterPro" id="IPR053038">
    <property type="entry name" value="RLP_Defense"/>
</dbReference>
<feature type="transmembrane region" description="Helical" evidence="4">
    <location>
        <begin position="497"/>
        <end position="518"/>
    </location>
</feature>